<dbReference type="Gene3D" id="1.10.238.10">
    <property type="entry name" value="EF-hand"/>
    <property type="match status" value="2"/>
</dbReference>
<accession>A0A194W504</accession>
<dbReference type="InterPro" id="IPR011992">
    <property type="entry name" value="EF-hand-dom_pair"/>
</dbReference>
<evidence type="ECO:0000256" key="2">
    <source>
        <dbReference type="ARBA" id="ARBA00022837"/>
    </source>
</evidence>
<name>A0A194W504_CYTMA</name>
<evidence type="ECO:0000313" key="5">
    <source>
        <dbReference type="Proteomes" id="UP000078559"/>
    </source>
</evidence>
<dbReference type="EMBL" id="CM003104">
    <property type="protein sequence ID" value="KUI71549.1"/>
    <property type="molecule type" value="Genomic_DNA"/>
</dbReference>
<dbReference type="AlphaFoldDB" id="A0A194W504"/>
<reference evidence="4" key="1">
    <citation type="submission" date="2014-12" db="EMBL/GenBank/DDBJ databases">
        <title>Genome Sequence of Valsa Canker Pathogens Uncovers a Specific Adaption of Colonization on Woody Bark.</title>
        <authorList>
            <person name="Yin Z."/>
            <person name="Liu H."/>
            <person name="Gao X."/>
            <person name="Li Z."/>
            <person name="Song N."/>
            <person name="Ke X."/>
            <person name="Dai Q."/>
            <person name="Wu Y."/>
            <person name="Sun Y."/>
            <person name="Xu J.-R."/>
            <person name="Kang Z.K."/>
            <person name="Wang L."/>
            <person name="Huang L."/>
        </authorList>
    </citation>
    <scope>NUCLEOTIDE SEQUENCE [LARGE SCALE GENOMIC DNA]</scope>
    <source>
        <strain evidence="4">03-8</strain>
    </source>
</reference>
<feature type="region of interest" description="Disordered" evidence="3">
    <location>
        <begin position="31"/>
        <end position="72"/>
    </location>
</feature>
<evidence type="ECO:0000256" key="1">
    <source>
        <dbReference type="ARBA" id="ARBA00022737"/>
    </source>
</evidence>
<protein>
    <submittedName>
        <fullName evidence="4">Centrin-2</fullName>
    </submittedName>
</protein>
<dbReference type="SUPFAM" id="SSF47473">
    <property type="entry name" value="EF-hand"/>
    <property type="match status" value="1"/>
</dbReference>
<dbReference type="SMR" id="A0A194W504"/>
<proteinExistence type="predicted"/>
<evidence type="ECO:0000256" key="3">
    <source>
        <dbReference type="SAM" id="MobiDB-lite"/>
    </source>
</evidence>
<keyword evidence="2" id="KW-0106">Calcium</keyword>
<dbReference type="OrthoDB" id="26525at2759"/>
<dbReference type="Proteomes" id="UP000078559">
    <property type="component" value="Chromosome 7"/>
</dbReference>
<dbReference type="PANTHER" id="PTHR23050">
    <property type="entry name" value="CALCIUM BINDING PROTEIN"/>
    <property type="match status" value="1"/>
</dbReference>
<dbReference type="InterPro" id="IPR050145">
    <property type="entry name" value="Centrin_CML-like"/>
</dbReference>
<sequence length="241" mass="26459">MIGDAGSPLVAEADSPHFFDIIQRASITFPRFPPDTRRRVSRDTMPPKRKSGAAAQPGASTRARQSKLAKEHGITAQEEAEIKEAFTLFAEPMEGEKEGVIPIDDVRRAMIALDIPPKDKDELAEFIEILDPEEEGFATYPSFVAICALKLHARDQTSETHLNEVDEAFSLFTGTGEGRAGAQSSVITMAHLKRVAAVLKEEVDDELLRDMILEANGGAGVGRGVRKSEFENVMRRAGVWR</sequence>
<gene>
    <name evidence="4" type="ORF">VM1G_06824</name>
</gene>
<evidence type="ECO:0000313" key="4">
    <source>
        <dbReference type="EMBL" id="KUI71549.1"/>
    </source>
</evidence>
<keyword evidence="5" id="KW-1185">Reference proteome</keyword>
<feature type="compositionally biased region" description="Basic and acidic residues" evidence="3">
    <location>
        <begin position="34"/>
        <end position="46"/>
    </location>
</feature>
<keyword evidence="1" id="KW-0677">Repeat</keyword>
<organism evidence="4 5">
    <name type="scientific">Cytospora mali</name>
    <name type="common">Apple Valsa canker fungus</name>
    <name type="synonym">Valsa mali</name>
    <dbReference type="NCBI Taxonomy" id="578113"/>
    <lineage>
        <taxon>Eukaryota</taxon>
        <taxon>Fungi</taxon>
        <taxon>Dikarya</taxon>
        <taxon>Ascomycota</taxon>
        <taxon>Pezizomycotina</taxon>
        <taxon>Sordariomycetes</taxon>
        <taxon>Sordariomycetidae</taxon>
        <taxon>Diaporthales</taxon>
        <taxon>Cytosporaceae</taxon>
        <taxon>Cytospora</taxon>
    </lineage>
</organism>